<keyword evidence="6 7" id="KW-0472">Membrane</keyword>
<dbReference type="RefSeq" id="WP_274455470.1">
    <property type="nucleotide sequence ID" value="NZ_CP067097.1"/>
</dbReference>
<feature type="transmembrane region" description="Helical" evidence="7">
    <location>
        <begin position="371"/>
        <end position="391"/>
    </location>
</feature>
<evidence type="ECO:0000256" key="3">
    <source>
        <dbReference type="ARBA" id="ARBA00022475"/>
    </source>
</evidence>
<dbReference type="Proteomes" id="UP001232973">
    <property type="component" value="Unassembled WGS sequence"/>
</dbReference>
<comment type="subcellular location">
    <subcellularLocation>
        <location evidence="1">Cell membrane</location>
        <topology evidence="1">Multi-pass membrane protein</topology>
    </subcellularLocation>
</comment>
<dbReference type="CDD" id="cd06173">
    <property type="entry name" value="MFS_MefA_like"/>
    <property type="match status" value="1"/>
</dbReference>
<keyword evidence="2" id="KW-0813">Transport</keyword>
<feature type="transmembrane region" description="Helical" evidence="7">
    <location>
        <begin position="43"/>
        <end position="66"/>
    </location>
</feature>
<dbReference type="InterPro" id="IPR011701">
    <property type="entry name" value="MFS"/>
</dbReference>
<dbReference type="EMBL" id="JAUSTP010000044">
    <property type="protein sequence ID" value="MDQ0191455.1"/>
    <property type="molecule type" value="Genomic_DNA"/>
</dbReference>
<evidence type="ECO:0000256" key="5">
    <source>
        <dbReference type="ARBA" id="ARBA00022989"/>
    </source>
</evidence>
<keyword evidence="10" id="KW-1185">Reference proteome</keyword>
<protein>
    <submittedName>
        <fullName evidence="9">MFS family permease</fullName>
    </submittedName>
</protein>
<evidence type="ECO:0000256" key="2">
    <source>
        <dbReference type="ARBA" id="ARBA00022448"/>
    </source>
</evidence>
<evidence type="ECO:0000313" key="9">
    <source>
        <dbReference type="EMBL" id="MDQ0191455.1"/>
    </source>
</evidence>
<gene>
    <name evidence="9" type="ORF">J2S03_003326</name>
</gene>
<feature type="domain" description="Major facilitator superfamily (MFS) profile" evidence="8">
    <location>
        <begin position="10"/>
        <end position="393"/>
    </location>
</feature>
<dbReference type="Gene3D" id="1.20.1250.20">
    <property type="entry name" value="MFS general substrate transporter like domains"/>
    <property type="match status" value="1"/>
</dbReference>
<dbReference type="PANTHER" id="PTHR23513">
    <property type="entry name" value="INTEGRAL MEMBRANE EFFLUX PROTEIN-RELATED"/>
    <property type="match status" value="1"/>
</dbReference>
<evidence type="ECO:0000256" key="4">
    <source>
        <dbReference type="ARBA" id="ARBA00022692"/>
    </source>
</evidence>
<evidence type="ECO:0000256" key="7">
    <source>
        <dbReference type="SAM" id="Phobius"/>
    </source>
</evidence>
<keyword evidence="5 7" id="KW-1133">Transmembrane helix</keyword>
<evidence type="ECO:0000259" key="8">
    <source>
        <dbReference type="PROSITE" id="PS50850"/>
    </source>
</evidence>
<keyword evidence="4 7" id="KW-0812">Transmembrane</keyword>
<name>A0ABT9XMB2_9BACL</name>
<feature type="transmembrane region" description="Helical" evidence="7">
    <location>
        <begin position="106"/>
        <end position="127"/>
    </location>
</feature>
<evidence type="ECO:0000313" key="10">
    <source>
        <dbReference type="Proteomes" id="UP001232973"/>
    </source>
</evidence>
<feature type="transmembrane region" description="Helical" evidence="7">
    <location>
        <begin position="217"/>
        <end position="239"/>
    </location>
</feature>
<feature type="transmembrane region" description="Helical" evidence="7">
    <location>
        <begin position="251"/>
        <end position="274"/>
    </location>
</feature>
<comment type="caution">
    <text evidence="9">The sequence shown here is derived from an EMBL/GenBank/DDBJ whole genome shotgun (WGS) entry which is preliminary data.</text>
</comment>
<accession>A0ABT9XMB2</accession>
<organism evidence="9 10">
    <name type="scientific">Alicyclobacillus cycloheptanicus</name>
    <dbReference type="NCBI Taxonomy" id="1457"/>
    <lineage>
        <taxon>Bacteria</taxon>
        <taxon>Bacillati</taxon>
        <taxon>Bacillota</taxon>
        <taxon>Bacilli</taxon>
        <taxon>Bacillales</taxon>
        <taxon>Alicyclobacillaceae</taxon>
        <taxon>Alicyclobacillus</taxon>
    </lineage>
</organism>
<dbReference type="InterPro" id="IPR036259">
    <property type="entry name" value="MFS_trans_sf"/>
</dbReference>
<dbReference type="SUPFAM" id="SSF103473">
    <property type="entry name" value="MFS general substrate transporter"/>
    <property type="match status" value="1"/>
</dbReference>
<feature type="transmembrane region" description="Helical" evidence="7">
    <location>
        <begin position="78"/>
        <end position="100"/>
    </location>
</feature>
<dbReference type="PANTHER" id="PTHR23513:SF6">
    <property type="entry name" value="MAJOR FACILITATOR SUPERFAMILY ASSOCIATED DOMAIN-CONTAINING PROTEIN"/>
    <property type="match status" value="1"/>
</dbReference>
<sequence>MIRLLMNNRRLRMFLLGSTLSTLGSAMSTVALPLYVLAHFHSSLLLGVVFVARELPGIVLALWAGGLVDRLGAWKSTIVALAVCGVGIGAIPMVGFSFVLTVVSSAVLGIGLTLLSPTVSIYIPALVSDEALESANGAFQSTFMEGNLVGTALGGWIVERGQYGLGFYADAMTYFLAIGTVLLVGPVRPNLVAVQASEQRIINSFRRMVVEILRNKAFTQMLVVDGGMYFAMGAINVALPLYTAHTLRLPWLYSPILMTTGVGELLAGLMSSSVPKLVHEGQEGKWYVGMASLVGMSYILMVLFPSVTTVFVASFIGSIITGLLYVIYASTMQRTIPAEAMGKFQTVMSGLSSAFTGGGSVVAGVLSSGLWGFGISACVLWICAVVSMVLVRA</sequence>
<evidence type="ECO:0000256" key="1">
    <source>
        <dbReference type="ARBA" id="ARBA00004651"/>
    </source>
</evidence>
<reference evidence="9 10" key="1">
    <citation type="submission" date="2023-07" db="EMBL/GenBank/DDBJ databases">
        <title>Genomic Encyclopedia of Type Strains, Phase IV (KMG-IV): sequencing the most valuable type-strain genomes for metagenomic binning, comparative biology and taxonomic classification.</title>
        <authorList>
            <person name="Goeker M."/>
        </authorList>
    </citation>
    <scope>NUCLEOTIDE SEQUENCE [LARGE SCALE GENOMIC DNA]</scope>
    <source>
        <strain evidence="9 10">DSM 4006</strain>
    </source>
</reference>
<feature type="transmembrane region" description="Helical" evidence="7">
    <location>
        <begin position="310"/>
        <end position="332"/>
    </location>
</feature>
<proteinExistence type="predicted"/>
<dbReference type="Pfam" id="PF07690">
    <property type="entry name" value="MFS_1"/>
    <property type="match status" value="1"/>
</dbReference>
<feature type="transmembrane region" description="Helical" evidence="7">
    <location>
        <begin position="286"/>
        <end position="304"/>
    </location>
</feature>
<dbReference type="InterPro" id="IPR020846">
    <property type="entry name" value="MFS_dom"/>
</dbReference>
<dbReference type="PROSITE" id="PS50850">
    <property type="entry name" value="MFS"/>
    <property type="match status" value="1"/>
</dbReference>
<evidence type="ECO:0000256" key="6">
    <source>
        <dbReference type="ARBA" id="ARBA00023136"/>
    </source>
</evidence>
<keyword evidence="3" id="KW-1003">Cell membrane</keyword>